<organism evidence="1 2">
    <name type="scientific">Streptomyces similanensis</name>
    <dbReference type="NCBI Taxonomy" id="1274988"/>
    <lineage>
        <taxon>Bacteria</taxon>
        <taxon>Bacillati</taxon>
        <taxon>Actinomycetota</taxon>
        <taxon>Actinomycetes</taxon>
        <taxon>Kitasatosporales</taxon>
        <taxon>Streptomycetaceae</taxon>
        <taxon>Streptomyces</taxon>
    </lineage>
</organism>
<dbReference type="Proteomes" id="UP001500124">
    <property type="component" value="Unassembled WGS sequence"/>
</dbReference>
<evidence type="ECO:0000313" key="1">
    <source>
        <dbReference type="EMBL" id="GAA5072085.1"/>
    </source>
</evidence>
<accession>A0ABP9LAK1</accession>
<reference evidence="2" key="1">
    <citation type="journal article" date="2019" name="Int. J. Syst. Evol. Microbiol.">
        <title>The Global Catalogue of Microorganisms (GCM) 10K type strain sequencing project: providing services to taxonomists for standard genome sequencing and annotation.</title>
        <authorList>
            <consortium name="The Broad Institute Genomics Platform"/>
            <consortium name="The Broad Institute Genome Sequencing Center for Infectious Disease"/>
            <person name="Wu L."/>
            <person name="Ma J."/>
        </authorList>
    </citation>
    <scope>NUCLEOTIDE SEQUENCE [LARGE SCALE GENOMIC DNA]</scope>
    <source>
        <strain evidence="2">JCM 18410</strain>
    </source>
</reference>
<dbReference type="EMBL" id="BAABKC010000095">
    <property type="protein sequence ID" value="GAA5072085.1"/>
    <property type="molecule type" value="Genomic_DNA"/>
</dbReference>
<keyword evidence="2" id="KW-1185">Reference proteome</keyword>
<name>A0ABP9LAK1_9ACTN</name>
<protein>
    <submittedName>
        <fullName evidence="1">Uncharacterized protein</fullName>
    </submittedName>
</protein>
<evidence type="ECO:0000313" key="2">
    <source>
        <dbReference type="Proteomes" id="UP001500124"/>
    </source>
</evidence>
<proteinExistence type="predicted"/>
<gene>
    <name evidence="1" type="ORF">GCM10023336_58580</name>
</gene>
<sequence>MTTGNATGCAEGRTGCVRDAREKRVRVLPGYERTRPVPVAADAHTSGQRRKTDRLCPEAGSYCGASGTGRAWLRAVPGAPNRQHSRRLRHQAAARRCEWVTRSSELNPWVTSALPP</sequence>
<comment type="caution">
    <text evidence="1">The sequence shown here is derived from an EMBL/GenBank/DDBJ whole genome shotgun (WGS) entry which is preliminary data.</text>
</comment>